<dbReference type="EMBL" id="CP115667">
    <property type="protein sequence ID" value="WBW50633.1"/>
    <property type="molecule type" value="Genomic_DNA"/>
</dbReference>
<dbReference type="PIRSF" id="PIRSF006060">
    <property type="entry name" value="AA_transporter"/>
    <property type="match status" value="1"/>
</dbReference>
<keyword evidence="7" id="KW-1185">Reference proteome</keyword>
<feature type="transmembrane region" description="Helical" evidence="5">
    <location>
        <begin position="201"/>
        <end position="223"/>
    </location>
</feature>
<evidence type="ECO:0000256" key="4">
    <source>
        <dbReference type="ARBA" id="ARBA00023136"/>
    </source>
</evidence>
<feature type="transmembrane region" description="Helical" evidence="5">
    <location>
        <begin position="345"/>
        <end position="365"/>
    </location>
</feature>
<feature type="transmembrane region" description="Helical" evidence="5">
    <location>
        <begin position="300"/>
        <end position="320"/>
    </location>
</feature>
<dbReference type="InterPro" id="IPR002293">
    <property type="entry name" value="AA/rel_permease1"/>
</dbReference>
<evidence type="ECO:0000256" key="2">
    <source>
        <dbReference type="ARBA" id="ARBA00022692"/>
    </source>
</evidence>
<organism evidence="6 7">
    <name type="scientific">Peptoniphilus equinus</name>
    <dbReference type="NCBI Taxonomy" id="3016343"/>
    <lineage>
        <taxon>Bacteria</taxon>
        <taxon>Bacillati</taxon>
        <taxon>Bacillota</taxon>
        <taxon>Tissierellia</taxon>
        <taxon>Tissierellales</taxon>
        <taxon>Peptoniphilaceae</taxon>
        <taxon>Peptoniphilus</taxon>
    </lineage>
</organism>
<gene>
    <name evidence="6" type="ORF">O6R05_03540</name>
</gene>
<sequence length="460" mass="49619">MQEILHSTTEALTSESTEFKREIGVFGGVSIIGGIMIGSGIFYLGAYVLERVQMNSGLALLAWIIGGLITLFGGLCYAELGAAMPVAGGRVVYLNEAFHPVVGFMSGFTDWLIGGPGSVAALAIALTTVFKSFIPISDFGIKMAAITLIILLTVLNLRGVKLASSIQNISMVGKLLPILLIMFAALFVGKVSPDLSLTSTTTSSPTSLISMIAFAVVASLWAYEGWTNLNTVAEEIREPHKNLPLALVIGIGGIMVLYTLFNYAIMRVLPHEQIVAMITSGDLYLGTAVAESVFGSVGKVIVSLGMILAMFGSTNGLILAQPRMYYAMAQEGHFFKAFSKLHPKYKVPTAPLIVQAVFSIILVLMRNLDQLTNMVVITGMIFSVLTILSVPRLRKKYPTIHRPFKIWFYPVSVIITALIFTGLVIQAAIEDPVTGITGLVVPLLGAVTFFIFDKQRKEQV</sequence>
<protein>
    <submittedName>
        <fullName evidence="6">Amino acid permease</fullName>
    </submittedName>
</protein>
<evidence type="ECO:0000256" key="1">
    <source>
        <dbReference type="ARBA" id="ARBA00004141"/>
    </source>
</evidence>
<feature type="transmembrane region" description="Helical" evidence="5">
    <location>
        <begin position="23"/>
        <end position="46"/>
    </location>
</feature>
<evidence type="ECO:0000256" key="3">
    <source>
        <dbReference type="ARBA" id="ARBA00022989"/>
    </source>
</evidence>
<keyword evidence="4 5" id="KW-0472">Membrane</keyword>
<feature type="transmembrane region" description="Helical" evidence="5">
    <location>
        <begin position="58"/>
        <end position="80"/>
    </location>
</feature>
<reference evidence="6 7" key="1">
    <citation type="submission" date="2023-01" db="EMBL/GenBank/DDBJ databases">
        <authorList>
            <person name="Lee S.H."/>
            <person name="Jung H.S."/>
            <person name="Yun J.U."/>
        </authorList>
    </citation>
    <scope>NUCLEOTIDE SEQUENCE [LARGE SCALE GENOMIC DNA]</scope>
    <source>
        <strain evidence="6 7">CBA3646</strain>
    </source>
</reference>
<dbReference type="PANTHER" id="PTHR11785:SF512">
    <property type="entry name" value="SOBREMESA, ISOFORM B"/>
    <property type="match status" value="1"/>
</dbReference>
<feature type="transmembrane region" description="Helical" evidence="5">
    <location>
        <begin position="406"/>
        <end position="429"/>
    </location>
</feature>
<dbReference type="Gene3D" id="1.20.1740.10">
    <property type="entry name" value="Amino acid/polyamine transporter I"/>
    <property type="match status" value="1"/>
</dbReference>
<keyword evidence="3 5" id="KW-1133">Transmembrane helix</keyword>
<feature type="transmembrane region" description="Helical" evidence="5">
    <location>
        <begin position="111"/>
        <end position="130"/>
    </location>
</feature>
<evidence type="ECO:0000313" key="6">
    <source>
        <dbReference type="EMBL" id="WBW50633.1"/>
    </source>
</evidence>
<dbReference type="PANTHER" id="PTHR11785">
    <property type="entry name" value="AMINO ACID TRANSPORTER"/>
    <property type="match status" value="1"/>
</dbReference>
<dbReference type="RefSeq" id="WP_271192158.1">
    <property type="nucleotide sequence ID" value="NZ_CP115667.1"/>
</dbReference>
<dbReference type="InterPro" id="IPR050598">
    <property type="entry name" value="AminoAcid_Transporter"/>
</dbReference>
<accession>A0ABY7QWN2</accession>
<evidence type="ECO:0000313" key="7">
    <source>
        <dbReference type="Proteomes" id="UP001210339"/>
    </source>
</evidence>
<feature type="transmembrane region" description="Helical" evidence="5">
    <location>
        <begin position="169"/>
        <end position="189"/>
    </location>
</feature>
<feature type="transmembrane region" description="Helical" evidence="5">
    <location>
        <begin position="243"/>
        <end position="265"/>
    </location>
</feature>
<feature type="transmembrane region" description="Helical" evidence="5">
    <location>
        <begin position="139"/>
        <end position="157"/>
    </location>
</feature>
<feature type="transmembrane region" description="Helical" evidence="5">
    <location>
        <begin position="371"/>
        <end position="394"/>
    </location>
</feature>
<feature type="transmembrane region" description="Helical" evidence="5">
    <location>
        <begin position="435"/>
        <end position="452"/>
    </location>
</feature>
<evidence type="ECO:0000256" key="5">
    <source>
        <dbReference type="SAM" id="Phobius"/>
    </source>
</evidence>
<dbReference type="Pfam" id="PF13520">
    <property type="entry name" value="AA_permease_2"/>
    <property type="match status" value="1"/>
</dbReference>
<name>A0ABY7QWN2_9FIRM</name>
<keyword evidence="2 5" id="KW-0812">Transmembrane</keyword>
<comment type="subcellular location">
    <subcellularLocation>
        <location evidence="1">Membrane</location>
        <topology evidence="1">Multi-pass membrane protein</topology>
    </subcellularLocation>
</comment>
<proteinExistence type="predicted"/>
<dbReference type="Proteomes" id="UP001210339">
    <property type="component" value="Chromosome"/>
</dbReference>